<evidence type="ECO:0000313" key="3">
    <source>
        <dbReference type="Proteomes" id="UP000076842"/>
    </source>
</evidence>
<evidence type="ECO:0000313" key="2">
    <source>
        <dbReference type="EMBL" id="KZT51111.1"/>
    </source>
</evidence>
<protein>
    <submittedName>
        <fullName evidence="2">Uncharacterized protein</fullName>
    </submittedName>
</protein>
<keyword evidence="3" id="KW-1185">Reference proteome</keyword>
<dbReference type="AlphaFoldDB" id="A0A165CNP9"/>
<accession>A0A165CNP9</accession>
<reference evidence="2 3" key="1">
    <citation type="journal article" date="2016" name="Mol. Biol. Evol.">
        <title>Comparative Genomics of Early-Diverging Mushroom-Forming Fungi Provides Insights into the Origins of Lignocellulose Decay Capabilities.</title>
        <authorList>
            <person name="Nagy L.G."/>
            <person name="Riley R."/>
            <person name="Tritt A."/>
            <person name="Adam C."/>
            <person name="Daum C."/>
            <person name="Floudas D."/>
            <person name="Sun H."/>
            <person name="Yadav J.S."/>
            <person name="Pangilinan J."/>
            <person name="Larsson K.H."/>
            <person name="Matsuura K."/>
            <person name="Barry K."/>
            <person name="Labutti K."/>
            <person name="Kuo R."/>
            <person name="Ohm R.A."/>
            <person name="Bhattacharya S.S."/>
            <person name="Shirouzu T."/>
            <person name="Yoshinaga Y."/>
            <person name="Martin F.M."/>
            <person name="Grigoriev I.V."/>
            <person name="Hibbett D.S."/>
        </authorList>
    </citation>
    <scope>NUCLEOTIDE SEQUENCE [LARGE SCALE GENOMIC DNA]</scope>
    <source>
        <strain evidence="2 3">HHB12733</strain>
    </source>
</reference>
<sequence length="122" mass="13893">MAQSRSGSLPTPPATWNQHPNLDNSRILHWSVDIDHAIQSRMRLIHQDQGDQLFWIGEYTKQDDSEDDHRTLTSLVPQGNPPLRISIQVWGEDKSIMSLGKGERRRFPGGWVGRLLDLVEGV</sequence>
<feature type="region of interest" description="Disordered" evidence="1">
    <location>
        <begin position="1"/>
        <end position="21"/>
    </location>
</feature>
<dbReference type="Proteomes" id="UP000076842">
    <property type="component" value="Unassembled WGS sequence"/>
</dbReference>
<organism evidence="2 3">
    <name type="scientific">Calocera cornea HHB12733</name>
    <dbReference type="NCBI Taxonomy" id="1353952"/>
    <lineage>
        <taxon>Eukaryota</taxon>
        <taxon>Fungi</taxon>
        <taxon>Dikarya</taxon>
        <taxon>Basidiomycota</taxon>
        <taxon>Agaricomycotina</taxon>
        <taxon>Dacrymycetes</taxon>
        <taxon>Dacrymycetales</taxon>
        <taxon>Dacrymycetaceae</taxon>
        <taxon>Calocera</taxon>
    </lineage>
</organism>
<dbReference type="EMBL" id="KV424125">
    <property type="protein sequence ID" value="KZT51111.1"/>
    <property type="molecule type" value="Genomic_DNA"/>
</dbReference>
<gene>
    <name evidence="2" type="ORF">CALCODRAFT_152272</name>
</gene>
<evidence type="ECO:0000256" key="1">
    <source>
        <dbReference type="SAM" id="MobiDB-lite"/>
    </source>
</evidence>
<proteinExistence type="predicted"/>
<name>A0A165CNP9_9BASI</name>
<dbReference type="InParanoid" id="A0A165CNP9"/>